<dbReference type="InterPro" id="IPR002645">
    <property type="entry name" value="STAS_dom"/>
</dbReference>
<dbReference type="Gene3D" id="3.30.750.24">
    <property type="entry name" value="STAS domain"/>
    <property type="match status" value="1"/>
</dbReference>
<dbReference type="SMART" id="SM00331">
    <property type="entry name" value="PP2C_SIG"/>
    <property type="match status" value="1"/>
</dbReference>
<dbReference type="InterPro" id="IPR058548">
    <property type="entry name" value="MlaB-like_STAS"/>
</dbReference>
<feature type="domain" description="PPM-type phosphatase" evidence="4">
    <location>
        <begin position="232"/>
        <end position="452"/>
    </location>
</feature>
<dbReference type="InterPro" id="IPR052016">
    <property type="entry name" value="Bact_Sigma-Reg"/>
</dbReference>
<dbReference type="InterPro" id="IPR001932">
    <property type="entry name" value="PPM-type_phosphatase-like_dom"/>
</dbReference>
<keyword evidence="6" id="KW-1185">Reference proteome</keyword>
<evidence type="ECO:0000259" key="4">
    <source>
        <dbReference type="PROSITE" id="PS51746"/>
    </source>
</evidence>
<dbReference type="SUPFAM" id="SSF55785">
    <property type="entry name" value="PYP-like sensor domain (PAS domain)"/>
    <property type="match status" value="1"/>
</dbReference>
<dbReference type="Pfam" id="PF07228">
    <property type="entry name" value="SpoIIE"/>
    <property type="match status" value="1"/>
</dbReference>
<sequence>MDFDPESTLTQAGDPAAVVACFEDLPAAVWAFRGPDLVVVAANRAARASVGHRPDLVGRPVREAVPEAAGHQVFDLIAQCYASGRRVVGDERRVPGDRNGDGRTEEGFATLTCLPSHDEHGAVTGVVVHVVEVTGQMATRRRAEQHHQAAQHVVHTLQRALLPDVLPVLPGVRLAARYVVADDEQAAGGDWFDAVPISGARETGQEEQAGGQAARRAEAQAEGPAERSSGRAAGERADSRAGEPVAGRTGGPVAGRTGGRVVLLVGDVVGHGAAAAAMGQLRTVALNALWSGADVEAVVAQLDAFAARLPETRAATVCLVELDTATGELRGVSRGHPPALVVSAGGTTRFLAGPGHDAPLGVGRPTSTLWRDRLDPDDALLLYSDGLVERSGRPLADGLSALVEASADALGRPADEAGTSPTNPADRLCAAVVERLGRLGYEDDVTVLVAHLLDRRQPPLHLELPAKPAALTWLRHGVADWLAALDVDDDRAFAVQHAIGEAVTNAVEHAYADGPGEVVVDAHLSDDGFAEFAVTDRGRWRPVPESPGGRGRGLALMRHFADRVEVEPADGGTTARMAFRLTRVPHLDYPERRAARSADALTIDLRRGPHPVLTVRGPVDAQTVELLHTALLDASRGGGRPLAVDLTGVTHLASAGVRLLHEVAAELNVELIAQADSAAGQVLALTDLRHRTELPGQTDQLDRADQTGPPDLPG</sequence>
<evidence type="ECO:0000313" key="5">
    <source>
        <dbReference type="EMBL" id="MFC5057478.1"/>
    </source>
</evidence>
<dbReference type="SMART" id="SM00387">
    <property type="entry name" value="HATPase_c"/>
    <property type="match status" value="1"/>
</dbReference>
<dbReference type="Proteomes" id="UP001595833">
    <property type="component" value="Unassembled WGS sequence"/>
</dbReference>
<dbReference type="Pfam" id="PF13581">
    <property type="entry name" value="HATPase_c_2"/>
    <property type="match status" value="1"/>
</dbReference>
<dbReference type="Pfam" id="PF08448">
    <property type="entry name" value="PAS_4"/>
    <property type="match status" value="1"/>
</dbReference>
<keyword evidence="1" id="KW-0378">Hydrolase</keyword>
<evidence type="ECO:0000256" key="2">
    <source>
        <dbReference type="SAM" id="MobiDB-lite"/>
    </source>
</evidence>
<dbReference type="SUPFAM" id="SSF52091">
    <property type="entry name" value="SpoIIaa-like"/>
    <property type="match status" value="1"/>
</dbReference>
<dbReference type="EMBL" id="JBHSJB010000027">
    <property type="protein sequence ID" value="MFC5057478.1"/>
    <property type="molecule type" value="Genomic_DNA"/>
</dbReference>
<feature type="compositionally biased region" description="Low complexity" evidence="2">
    <location>
        <begin position="202"/>
        <end position="214"/>
    </location>
</feature>
<feature type="compositionally biased region" description="Basic and acidic residues" evidence="2">
    <location>
        <begin position="215"/>
        <end position="241"/>
    </location>
</feature>
<evidence type="ECO:0000256" key="1">
    <source>
        <dbReference type="ARBA" id="ARBA00022801"/>
    </source>
</evidence>
<name>A0ABV9Y5G1_9PSEU</name>
<dbReference type="CDD" id="cd07043">
    <property type="entry name" value="STAS_anti-anti-sigma_factors"/>
    <property type="match status" value="1"/>
</dbReference>
<dbReference type="PANTHER" id="PTHR43156:SF2">
    <property type="entry name" value="STAGE II SPORULATION PROTEIN E"/>
    <property type="match status" value="1"/>
</dbReference>
<organism evidence="5 6">
    <name type="scientific">Saccharothrix xinjiangensis</name>
    <dbReference type="NCBI Taxonomy" id="204798"/>
    <lineage>
        <taxon>Bacteria</taxon>
        <taxon>Bacillati</taxon>
        <taxon>Actinomycetota</taxon>
        <taxon>Actinomycetes</taxon>
        <taxon>Pseudonocardiales</taxon>
        <taxon>Pseudonocardiaceae</taxon>
        <taxon>Saccharothrix</taxon>
    </lineage>
</organism>
<dbReference type="SUPFAM" id="SSF55874">
    <property type="entry name" value="ATPase domain of HSP90 chaperone/DNA topoisomerase II/histidine kinase"/>
    <property type="match status" value="1"/>
</dbReference>
<dbReference type="InterPro" id="IPR013656">
    <property type="entry name" value="PAS_4"/>
</dbReference>
<dbReference type="InterPro" id="IPR035965">
    <property type="entry name" value="PAS-like_dom_sf"/>
</dbReference>
<feature type="region of interest" description="Disordered" evidence="2">
    <location>
        <begin position="694"/>
        <end position="714"/>
    </location>
</feature>
<evidence type="ECO:0000313" key="6">
    <source>
        <dbReference type="Proteomes" id="UP001595833"/>
    </source>
</evidence>
<evidence type="ECO:0000259" key="3">
    <source>
        <dbReference type="PROSITE" id="PS50801"/>
    </source>
</evidence>
<dbReference type="PROSITE" id="PS50801">
    <property type="entry name" value="STAS"/>
    <property type="match status" value="1"/>
</dbReference>
<feature type="domain" description="STAS" evidence="3">
    <location>
        <begin position="612"/>
        <end position="689"/>
    </location>
</feature>
<feature type="region of interest" description="Disordered" evidence="2">
    <location>
        <begin position="202"/>
        <end position="253"/>
    </location>
</feature>
<dbReference type="CDD" id="cd16936">
    <property type="entry name" value="HATPase_RsbW-like"/>
    <property type="match status" value="1"/>
</dbReference>
<reference evidence="6" key="1">
    <citation type="journal article" date="2019" name="Int. J. Syst. Evol. Microbiol.">
        <title>The Global Catalogue of Microorganisms (GCM) 10K type strain sequencing project: providing services to taxonomists for standard genome sequencing and annotation.</title>
        <authorList>
            <consortium name="The Broad Institute Genomics Platform"/>
            <consortium name="The Broad Institute Genome Sequencing Center for Infectious Disease"/>
            <person name="Wu L."/>
            <person name="Ma J."/>
        </authorList>
    </citation>
    <scope>NUCLEOTIDE SEQUENCE [LARGE SCALE GENOMIC DNA]</scope>
    <source>
        <strain evidence="6">KCTC 12848</strain>
    </source>
</reference>
<accession>A0ABV9Y5G1</accession>
<gene>
    <name evidence="5" type="ORF">ACFPFM_27505</name>
</gene>
<proteinExistence type="predicted"/>
<dbReference type="InterPro" id="IPR003594">
    <property type="entry name" value="HATPase_dom"/>
</dbReference>
<dbReference type="RefSeq" id="WP_344036988.1">
    <property type="nucleotide sequence ID" value="NZ_BAAAKE010000006.1"/>
</dbReference>
<comment type="caution">
    <text evidence="5">The sequence shown here is derived from an EMBL/GenBank/DDBJ whole genome shotgun (WGS) entry which is preliminary data.</text>
</comment>
<dbReference type="InterPro" id="IPR036513">
    <property type="entry name" value="STAS_dom_sf"/>
</dbReference>
<protein>
    <submittedName>
        <fullName evidence="5">SpoIIE family protein phosphatase</fullName>
    </submittedName>
</protein>
<dbReference type="InterPro" id="IPR036890">
    <property type="entry name" value="HATPase_C_sf"/>
</dbReference>
<dbReference type="InterPro" id="IPR036457">
    <property type="entry name" value="PPM-type-like_dom_sf"/>
</dbReference>
<dbReference type="SUPFAM" id="SSF81606">
    <property type="entry name" value="PP2C-like"/>
    <property type="match status" value="1"/>
</dbReference>
<dbReference type="Gene3D" id="3.30.565.10">
    <property type="entry name" value="Histidine kinase-like ATPase, C-terminal domain"/>
    <property type="match status" value="1"/>
</dbReference>
<dbReference type="PROSITE" id="PS51746">
    <property type="entry name" value="PPM_2"/>
    <property type="match status" value="1"/>
</dbReference>
<dbReference type="Pfam" id="PF13466">
    <property type="entry name" value="STAS_2"/>
    <property type="match status" value="1"/>
</dbReference>
<dbReference type="Gene3D" id="3.30.450.20">
    <property type="entry name" value="PAS domain"/>
    <property type="match status" value="1"/>
</dbReference>
<dbReference type="PANTHER" id="PTHR43156">
    <property type="entry name" value="STAGE II SPORULATION PROTEIN E-RELATED"/>
    <property type="match status" value="1"/>
</dbReference>
<dbReference type="Gene3D" id="3.60.40.10">
    <property type="entry name" value="PPM-type phosphatase domain"/>
    <property type="match status" value="1"/>
</dbReference>